<proteinExistence type="predicted"/>
<dbReference type="GO" id="GO:0016791">
    <property type="term" value="F:phosphatase activity"/>
    <property type="evidence" value="ECO:0007669"/>
    <property type="project" value="TreeGrafter"/>
</dbReference>
<sequence>MGDRENQSYNIYLLRHGKTLGPAALNGKTNVEVAEETQQAIIETLYQDGITFSHVVSSPLIRCCDLANKLVEQDQSLTLKIESKFQELDFGDFDGRTFDELQPHWEQLESFWRDPASHTLPNAESLQACYSRVSEGWSNLIEQSTHDTLVICHGGTIRLILAKLLGIDWKNPNWYSTLNIANQSVTQIKILKQYQNKPHIQMIGKPL</sequence>
<dbReference type="InterPro" id="IPR029033">
    <property type="entry name" value="His_PPase_superfam"/>
</dbReference>
<dbReference type="InterPro" id="IPR013078">
    <property type="entry name" value="His_Pase_superF_clade-1"/>
</dbReference>
<dbReference type="AlphaFoldDB" id="A0A9X1XLH5"/>
<evidence type="ECO:0000313" key="2">
    <source>
        <dbReference type="Proteomes" id="UP001139559"/>
    </source>
</evidence>
<dbReference type="GO" id="GO:0005737">
    <property type="term" value="C:cytoplasm"/>
    <property type="evidence" value="ECO:0007669"/>
    <property type="project" value="TreeGrafter"/>
</dbReference>
<dbReference type="SMART" id="SM00855">
    <property type="entry name" value="PGAM"/>
    <property type="match status" value="1"/>
</dbReference>
<dbReference type="EMBL" id="JAJHVV010000011">
    <property type="protein sequence ID" value="MCK6264931.1"/>
    <property type="molecule type" value="Genomic_DNA"/>
</dbReference>
<dbReference type="PANTHER" id="PTHR48100">
    <property type="entry name" value="BROAD-SPECIFICITY PHOSPHATASE YOR283W-RELATED"/>
    <property type="match status" value="1"/>
</dbReference>
<accession>A0A9X1XLH5</accession>
<dbReference type="Gene3D" id="3.40.50.1240">
    <property type="entry name" value="Phosphoglycerate mutase-like"/>
    <property type="match status" value="1"/>
</dbReference>
<keyword evidence="2" id="KW-1185">Reference proteome</keyword>
<organism evidence="1 2">
    <name type="scientific">Vibrio amylolyticus</name>
    <dbReference type="NCBI Taxonomy" id="2847292"/>
    <lineage>
        <taxon>Bacteria</taxon>
        <taxon>Pseudomonadati</taxon>
        <taxon>Pseudomonadota</taxon>
        <taxon>Gammaproteobacteria</taxon>
        <taxon>Vibrionales</taxon>
        <taxon>Vibrionaceae</taxon>
        <taxon>Vibrio</taxon>
    </lineage>
</organism>
<dbReference type="SUPFAM" id="SSF53254">
    <property type="entry name" value="Phosphoglycerate mutase-like"/>
    <property type="match status" value="1"/>
</dbReference>
<dbReference type="Proteomes" id="UP001139559">
    <property type="component" value="Unassembled WGS sequence"/>
</dbReference>
<evidence type="ECO:0000313" key="1">
    <source>
        <dbReference type="EMBL" id="MCK6264931.1"/>
    </source>
</evidence>
<comment type="caution">
    <text evidence="1">The sequence shown here is derived from an EMBL/GenBank/DDBJ whole genome shotgun (WGS) entry which is preliminary data.</text>
</comment>
<dbReference type="RefSeq" id="WP_248010014.1">
    <property type="nucleotide sequence ID" value="NZ_JAJHVV010000011.1"/>
</dbReference>
<gene>
    <name evidence="1" type="ORF">KP803_16755</name>
</gene>
<dbReference type="InterPro" id="IPR050275">
    <property type="entry name" value="PGM_Phosphatase"/>
</dbReference>
<protein>
    <submittedName>
        <fullName evidence="1">Histidine phosphatase family protein</fullName>
    </submittedName>
</protein>
<name>A0A9X1XLH5_9VIBR</name>
<dbReference type="PANTHER" id="PTHR48100:SF1">
    <property type="entry name" value="HISTIDINE PHOSPHATASE FAMILY PROTEIN-RELATED"/>
    <property type="match status" value="1"/>
</dbReference>
<dbReference type="Pfam" id="PF00300">
    <property type="entry name" value="His_Phos_1"/>
    <property type="match status" value="1"/>
</dbReference>
<reference evidence="1" key="1">
    <citation type="submission" date="2021-11" db="EMBL/GenBank/DDBJ databases">
        <title>Vibrio ZSDE26 sp. nov. and Vibrio ZSDZ34 sp. nov., isolated from coastal seawater in Qingdao.</title>
        <authorList>
            <person name="Zhang P."/>
        </authorList>
    </citation>
    <scope>NUCLEOTIDE SEQUENCE</scope>
    <source>
        <strain evidence="1">ZSDE26</strain>
    </source>
</reference>
<dbReference type="CDD" id="cd07067">
    <property type="entry name" value="HP_PGM_like"/>
    <property type="match status" value="1"/>
</dbReference>